<dbReference type="RefSeq" id="WP_183583108.1">
    <property type="nucleotide sequence ID" value="NZ_JACHXJ010000003.1"/>
</dbReference>
<evidence type="ECO:0000313" key="2">
    <source>
        <dbReference type="Proteomes" id="UP000517523"/>
    </source>
</evidence>
<accession>A0A839TQ29</accession>
<evidence type="ECO:0000313" key="1">
    <source>
        <dbReference type="EMBL" id="MBB3128832.1"/>
    </source>
</evidence>
<dbReference type="EMBL" id="JACHXJ010000003">
    <property type="protein sequence ID" value="MBB3128832.1"/>
    <property type="molecule type" value="Genomic_DNA"/>
</dbReference>
<name>A0A839TQ29_9BACL</name>
<dbReference type="AlphaFoldDB" id="A0A839TQ29"/>
<organism evidence="1 2">
    <name type="scientific">Paenibacillus rhizosphaerae</name>
    <dbReference type="NCBI Taxonomy" id="297318"/>
    <lineage>
        <taxon>Bacteria</taxon>
        <taxon>Bacillati</taxon>
        <taxon>Bacillota</taxon>
        <taxon>Bacilli</taxon>
        <taxon>Bacillales</taxon>
        <taxon>Paenibacillaceae</taxon>
        <taxon>Paenibacillus</taxon>
    </lineage>
</organism>
<comment type="caution">
    <text evidence="1">The sequence shown here is derived from an EMBL/GenBank/DDBJ whole genome shotgun (WGS) entry which is preliminary data.</text>
</comment>
<gene>
    <name evidence="1" type="ORF">FHS19_003507</name>
</gene>
<proteinExistence type="predicted"/>
<protein>
    <submittedName>
        <fullName evidence="1">Uncharacterized protein</fullName>
    </submittedName>
</protein>
<reference evidence="1 2" key="1">
    <citation type="submission" date="2020-08" db="EMBL/GenBank/DDBJ databases">
        <title>Genomic Encyclopedia of Type Strains, Phase III (KMG-III): the genomes of soil and plant-associated and newly described type strains.</title>
        <authorList>
            <person name="Whitman W."/>
        </authorList>
    </citation>
    <scope>NUCLEOTIDE SEQUENCE [LARGE SCALE GENOMIC DNA]</scope>
    <source>
        <strain evidence="1 2">CECT 5831</strain>
    </source>
</reference>
<dbReference type="Proteomes" id="UP000517523">
    <property type="component" value="Unassembled WGS sequence"/>
</dbReference>
<sequence>MPENPYLVMNDGFFENGMTYWNNWGGDVFVWKNDASSDFYADDIQIVRQ</sequence>